<sequence length="206" mass="22377">MYFSKFTLLLATSIHQVTAFPPADGIEARGCNTVQSTFDVAPNQLEIPSDAKVITYNGPAYTMSADDWAARENATLNNLPWDAPEGIPRITLKPGQLLDFGDSNITKRDGNRFIGAYGGYNCEQGTFIVGVRNFGCGTGCISIPNEALSGIVQQERHHGHYPTMDVWAGAGCRGNRLQHFGVQTVSSCTNVNNCYGYLSFVGYYGC</sequence>
<dbReference type="Proteomes" id="UP001143910">
    <property type="component" value="Unassembled WGS sequence"/>
</dbReference>
<name>A0ACC1MPN3_9HYPO</name>
<evidence type="ECO:0000313" key="2">
    <source>
        <dbReference type="Proteomes" id="UP001143910"/>
    </source>
</evidence>
<keyword evidence="2" id="KW-1185">Reference proteome</keyword>
<reference evidence="1" key="1">
    <citation type="submission" date="2022-08" db="EMBL/GenBank/DDBJ databases">
        <title>Genome Sequence of Lecanicillium fungicola.</title>
        <authorList>
            <person name="Buettner E."/>
        </authorList>
    </citation>
    <scope>NUCLEOTIDE SEQUENCE</scope>
    <source>
        <strain evidence="1">Babe33</strain>
    </source>
</reference>
<gene>
    <name evidence="1" type="ORF">NQ176_g8909</name>
</gene>
<protein>
    <submittedName>
        <fullName evidence="1">Uncharacterized protein</fullName>
    </submittedName>
</protein>
<organism evidence="1 2">
    <name type="scientific">Zarea fungicola</name>
    <dbReference type="NCBI Taxonomy" id="93591"/>
    <lineage>
        <taxon>Eukaryota</taxon>
        <taxon>Fungi</taxon>
        <taxon>Dikarya</taxon>
        <taxon>Ascomycota</taxon>
        <taxon>Pezizomycotina</taxon>
        <taxon>Sordariomycetes</taxon>
        <taxon>Hypocreomycetidae</taxon>
        <taxon>Hypocreales</taxon>
        <taxon>Cordycipitaceae</taxon>
        <taxon>Zarea</taxon>
    </lineage>
</organism>
<proteinExistence type="predicted"/>
<accession>A0ACC1MPN3</accession>
<dbReference type="EMBL" id="JANJQO010001855">
    <property type="protein sequence ID" value="KAJ2968977.1"/>
    <property type="molecule type" value="Genomic_DNA"/>
</dbReference>
<comment type="caution">
    <text evidence="1">The sequence shown here is derived from an EMBL/GenBank/DDBJ whole genome shotgun (WGS) entry which is preliminary data.</text>
</comment>
<evidence type="ECO:0000313" key="1">
    <source>
        <dbReference type="EMBL" id="KAJ2968977.1"/>
    </source>
</evidence>